<organism evidence="1 2">
    <name type="scientific">Kingella oralis ATCC 51147</name>
    <dbReference type="NCBI Taxonomy" id="629741"/>
    <lineage>
        <taxon>Bacteria</taxon>
        <taxon>Pseudomonadati</taxon>
        <taxon>Pseudomonadota</taxon>
        <taxon>Betaproteobacteria</taxon>
        <taxon>Neisseriales</taxon>
        <taxon>Neisseriaceae</taxon>
        <taxon>Kingella</taxon>
    </lineage>
</organism>
<protein>
    <recommendedName>
        <fullName evidence="3">Regulatory protein GemA</fullName>
    </recommendedName>
</protein>
<evidence type="ECO:0000313" key="2">
    <source>
        <dbReference type="Proteomes" id="UP000003009"/>
    </source>
</evidence>
<dbReference type="Proteomes" id="UP000003009">
    <property type="component" value="Unassembled WGS sequence"/>
</dbReference>
<dbReference type="AlphaFoldDB" id="C4GJT6"/>
<name>C4GJT6_9NEIS</name>
<dbReference type="EMBL" id="ACJW02000003">
    <property type="protein sequence ID" value="EEP68058.1"/>
    <property type="molecule type" value="Genomic_DNA"/>
</dbReference>
<keyword evidence="2" id="KW-1185">Reference proteome</keyword>
<dbReference type="HOGENOM" id="CLU_107084_2_0_4"/>
<sequence>MISKIHIAQQQLGLDDDVYRDLLSQATGKRSCKDMMDNELAAVLNLLQQKGFGANVGAKAYQRTPLHFAEQGAMMRKMGALLTQMGKSWAYAHGIARKMFGVETVQRCDGEQMRKVLAALNYQAKREAHKAA</sequence>
<accession>C4GJT6</accession>
<comment type="caution">
    <text evidence="1">The sequence shown here is derived from an EMBL/GenBank/DDBJ whole genome shotgun (WGS) entry which is preliminary data.</text>
</comment>
<evidence type="ECO:0008006" key="3">
    <source>
        <dbReference type="Google" id="ProtNLM"/>
    </source>
</evidence>
<gene>
    <name evidence="1" type="ORF">GCWU000324_02309</name>
</gene>
<dbReference type="Pfam" id="PF06252">
    <property type="entry name" value="GemA"/>
    <property type="match status" value="1"/>
</dbReference>
<evidence type="ECO:0000313" key="1">
    <source>
        <dbReference type="EMBL" id="EEP68058.1"/>
    </source>
</evidence>
<proteinExistence type="predicted"/>
<reference evidence="1" key="1">
    <citation type="submission" date="2009-04" db="EMBL/GenBank/DDBJ databases">
        <authorList>
            <person name="Weinstock G."/>
            <person name="Sodergren E."/>
            <person name="Clifton S."/>
            <person name="Fulton L."/>
            <person name="Fulton B."/>
            <person name="Courtney L."/>
            <person name="Fronick C."/>
            <person name="Harrison M."/>
            <person name="Strong C."/>
            <person name="Farmer C."/>
            <person name="Delahaunty K."/>
            <person name="Markovic C."/>
            <person name="Hall O."/>
            <person name="Minx P."/>
            <person name="Tomlinson C."/>
            <person name="Mitreva M."/>
            <person name="Nelson J."/>
            <person name="Hou S."/>
            <person name="Wollam A."/>
            <person name="Pepin K.H."/>
            <person name="Johnson M."/>
            <person name="Bhonagiri V."/>
            <person name="Nash W.E."/>
            <person name="Warren W."/>
            <person name="Chinwalla A."/>
            <person name="Mardis E.R."/>
            <person name="Wilson R.K."/>
        </authorList>
    </citation>
    <scope>NUCLEOTIDE SEQUENCE [LARGE SCALE GENOMIC DNA]</scope>
    <source>
        <strain evidence="1">ATCC 51147</strain>
    </source>
</reference>
<dbReference type="STRING" id="629741.GCWU000324_02309"/>
<dbReference type="InterPro" id="IPR009363">
    <property type="entry name" value="Phage_Mu_Gp16"/>
</dbReference>